<dbReference type="GO" id="GO:0006886">
    <property type="term" value="P:intracellular protein transport"/>
    <property type="evidence" value="ECO:0007669"/>
    <property type="project" value="UniProtKB-ARBA"/>
</dbReference>
<evidence type="ECO:0000256" key="8">
    <source>
        <dbReference type="ARBA" id="ARBA00023136"/>
    </source>
</evidence>
<comment type="subcellular location">
    <subcellularLocation>
        <location evidence="10">Cell membrane</location>
        <topology evidence="10">Single-pass membrane protein</topology>
    </subcellularLocation>
    <subcellularLocation>
        <location evidence="1">Membrane</location>
        <topology evidence="1">Single-pass membrane protein</topology>
    </subcellularLocation>
</comment>
<evidence type="ECO:0000256" key="10">
    <source>
        <dbReference type="HAMAP-Rule" id="MF_00236"/>
    </source>
</evidence>
<dbReference type="AlphaFoldDB" id="A0A7C4VS80"/>
<accession>A0A7C4VS80</accession>
<evidence type="ECO:0000256" key="1">
    <source>
        <dbReference type="ARBA" id="ARBA00004167"/>
    </source>
</evidence>
<keyword evidence="3 10" id="KW-1003">Cell membrane</keyword>
<dbReference type="EMBL" id="DSUH01000359">
    <property type="protein sequence ID" value="HGU34253.1"/>
    <property type="molecule type" value="Genomic_DNA"/>
</dbReference>
<comment type="caution">
    <text evidence="12">The sequence shown here is derived from an EMBL/GenBank/DDBJ whole genome shotgun (WGS) entry which is preliminary data.</text>
</comment>
<dbReference type="PANTHER" id="PTHR33162:SF1">
    <property type="entry name" value="SEC-INDEPENDENT PROTEIN TRANSLOCASE PROTEIN TATA, CHLOROPLASTIC"/>
    <property type="match status" value="1"/>
</dbReference>
<dbReference type="GO" id="GO:0043953">
    <property type="term" value="P:protein transport by the Tat complex"/>
    <property type="evidence" value="ECO:0007669"/>
    <property type="project" value="UniProtKB-UniRule"/>
</dbReference>
<keyword evidence="7 10" id="KW-0811">Translocation</keyword>
<keyword evidence="2 10" id="KW-0813">Transport</keyword>
<keyword evidence="6 10" id="KW-1133">Transmembrane helix</keyword>
<dbReference type="InterPro" id="IPR006312">
    <property type="entry name" value="TatA/E"/>
</dbReference>
<dbReference type="PRINTS" id="PR01506">
    <property type="entry name" value="TATBPROTEIN"/>
</dbReference>
<evidence type="ECO:0000256" key="4">
    <source>
        <dbReference type="ARBA" id="ARBA00022692"/>
    </source>
</evidence>
<feature type="region of interest" description="Disordered" evidence="11">
    <location>
        <begin position="76"/>
        <end position="113"/>
    </location>
</feature>
<dbReference type="GO" id="GO:0033281">
    <property type="term" value="C:TAT protein transport complex"/>
    <property type="evidence" value="ECO:0007669"/>
    <property type="project" value="UniProtKB-UniRule"/>
</dbReference>
<reference evidence="12" key="1">
    <citation type="journal article" date="2020" name="mSystems">
        <title>Genome- and Community-Level Interaction Insights into Carbon Utilization and Element Cycling Functions of Hydrothermarchaeota in Hydrothermal Sediment.</title>
        <authorList>
            <person name="Zhou Z."/>
            <person name="Liu Y."/>
            <person name="Xu W."/>
            <person name="Pan J."/>
            <person name="Luo Z.H."/>
            <person name="Li M."/>
        </authorList>
    </citation>
    <scope>NUCLEOTIDE SEQUENCE [LARGE SCALE GENOMIC DNA]</scope>
    <source>
        <strain evidence="12">SpSt-477</strain>
    </source>
</reference>
<dbReference type="GO" id="GO:0008320">
    <property type="term" value="F:protein transmembrane transporter activity"/>
    <property type="evidence" value="ECO:0007669"/>
    <property type="project" value="UniProtKB-UniRule"/>
</dbReference>
<evidence type="ECO:0000256" key="5">
    <source>
        <dbReference type="ARBA" id="ARBA00022927"/>
    </source>
</evidence>
<organism evidence="12">
    <name type="scientific">Desulfatirhabdium butyrativorans</name>
    <dbReference type="NCBI Taxonomy" id="340467"/>
    <lineage>
        <taxon>Bacteria</taxon>
        <taxon>Pseudomonadati</taxon>
        <taxon>Thermodesulfobacteriota</taxon>
        <taxon>Desulfobacteria</taxon>
        <taxon>Desulfobacterales</taxon>
        <taxon>Desulfatirhabdiaceae</taxon>
        <taxon>Desulfatirhabdium</taxon>
    </lineage>
</organism>
<evidence type="ECO:0000313" key="12">
    <source>
        <dbReference type="EMBL" id="HGU34253.1"/>
    </source>
</evidence>
<dbReference type="NCBIfam" id="TIGR01410">
    <property type="entry name" value="tatB"/>
    <property type="match status" value="1"/>
</dbReference>
<dbReference type="InterPro" id="IPR003369">
    <property type="entry name" value="TatA/B/E"/>
</dbReference>
<dbReference type="Pfam" id="PF02416">
    <property type="entry name" value="TatA_B_E"/>
    <property type="match status" value="1"/>
</dbReference>
<comment type="similarity">
    <text evidence="10">Belongs to the TatA/E family.</text>
</comment>
<dbReference type="PANTHER" id="PTHR33162">
    <property type="entry name" value="SEC-INDEPENDENT PROTEIN TRANSLOCASE PROTEIN TATA, CHLOROPLASTIC"/>
    <property type="match status" value="1"/>
</dbReference>
<comment type="function">
    <text evidence="9">Part of the twin-arginine translocation (Tat) system that transports large folded proteins containing a characteristic twin-arginine motif in their signal peptide across the thylakoid membrane. Involved in delta pH-dependent protein transport required for chloroplast development, especially thylakoid membrane formation. TATC and TATB mediate precursor recognition, whereas TATA facilitates translocation.</text>
</comment>
<evidence type="ECO:0000256" key="3">
    <source>
        <dbReference type="ARBA" id="ARBA00022475"/>
    </source>
</evidence>
<protein>
    <recommendedName>
        <fullName evidence="10">Sec-independent protein translocase protein TatA</fullName>
    </recommendedName>
</protein>
<gene>
    <name evidence="12" type="primary">tatB</name>
    <name evidence="10" type="synonym">tatA</name>
    <name evidence="12" type="ORF">ENS29_15620</name>
</gene>
<comment type="subunit">
    <text evidence="10">Forms a complex with TatC.</text>
</comment>
<evidence type="ECO:0000256" key="11">
    <source>
        <dbReference type="SAM" id="MobiDB-lite"/>
    </source>
</evidence>
<evidence type="ECO:0000256" key="2">
    <source>
        <dbReference type="ARBA" id="ARBA00022448"/>
    </source>
</evidence>
<keyword evidence="5 10" id="KW-0653">Protein transport</keyword>
<dbReference type="Gene3D" id="1.20.5.3310">
    <property type="match status" value="1"/>
</dbReference>
<dbReference type="HAMAP" id="MF_00236">
    <property type="entry name" value="TatA_E"/>
    <property type="match status" value="1"/>
</dbReference>
<evidence type="ECO:0000256" key="7">
    <source>
        <dbReference type="ARBA" id="ARBA00023010"/>
    </source>
</evidence>
<evidence type="ECO:0000256" key="6">
    <source>
        <dbReference type="ARBA" id="ARBA00022989"/>
    </source>
</evidence>
<name>A0A7C4VS80_9BACT</name>
<proteinExistence type="inferred from homology"/>
<dbReference type="InterPro" id="IPR018448">
    <property type="entry name" value="TatB"/>
</dbReference>
<keyword evidence="4 10" id="KW-0812">Transmembrane</keyword>
<evidence type="ECO:0000256" key="9">
    <source>
        <dbReference type="ARBA" id="ARBA00025340"/>
    </source>
</evidence>
<comment type="function">
    <text evidence="10">Part of the twin-arginine translocation (Tat) system that transports large folded proteins containing a characteristic twin-arginine motif in their signal peptide across membranes. TatA could form the protein-conducting channel of the Tat system.</text>
</comment>
<keyword evidence="8 10" id="KW-0472">Membrane</keyword>
<sequence>MFGIGMQEMLLILAVALIVVGPKRLPEIAKVLGKAMGEFRKATTELKQSIDPDHSLGDVKKAFSEMNQTVTHTVYESMQAPENPLKPSTSGDSAVGKTAGTFESEEGKRGGAA</sequence>